<reference evidence="4" key="2">
    <citation type="submission" date="2025-08" db="UniProtKB">
        <authorList>
            <consortium name="Ensembl"/>
        </authorList>
    </citation>
    <scope>IDENTIFICATION</scope>
</reference>
<dbReference type="OrthoDB" id="9907143at2759"/>
<organism evidence="4 5">
    <name type="scientific">Scleropages formosus</name>
    <name type="common">Asian bonytongue</name>
    <name type="synonym">Osteoglossum formosum</name>
    <dbReference type="NCBI Taxonomy" id="113540"/>
    <lineage>
        <taxon>Eukaryota</taxon>
        <taxon>Metazoa</taxon>
        <taxon>Chordata</taxon>
        <taxon>Craniata</taxon>
        <taxon>Vertebrata</taxon>
        <taxon>Euteleostomi</taxon>
        <taxon>Actinopterygii</taxon>
        <taxon>Neopterygii</taxon>
        <taxon>Teleostei</taxon>
        <taxon>Osteoglossocephala</taxon>
        <taxon>Osteoglossomorpha</taxon>
        <taxon>Osteoglossiformes</taxon>
        <taxon>Osteoglossidae</taxon>
        <taxon>Scleropages</taxon>
    </lineage>
</organism>
<keyword evidence="5" id="KW-1185">Reference proteome</keyword>
<feature type="compositionally biased region" description="Basic and acidic residues" evidence="2">
    <location>
        <begin position="20"/>
        <end position="29"/>
    </location>
</feature>
<dbReference type="GO" id="GO:0003723">
    <property type="term" value="F:RNA binding"/>
    <property type="evidence" value="ECO:0007669"/>
    <property type="project" value="TreeGrafter"/>
</dbReference>
<dbReference type="PANTHER" id="PTHR32337">
    <property type="entry name" value="NUCLEOLAR PROTEIN 7"/>
    <property type="match status" value="1"/>
</dbReference>
<name>A0A8C9S7U9_SCLFO</name>
<keyword evidence="1" id="KW-0175">Coiled coil</keyword>
<accession>A0A8C9S7U9</accession>
<feature type="region of interest" description="Disordered" evidence="2">
    <location>
        <begin position="1"/>
        <end position="45"/>
    </location>
</feature>
<feature type="domain" description="U3 small nucleolar RNA-associated protein NOL7 C-terminal" evidence="3">
    <location>
        <begin position="117"/>
        <end position="152"/>
    </location>
</feature>
<dbReference type="PANTHER" id="PTHR32337:SF2">
    <property type="entry name" value="NUCLEOLAR PROTEIN 7"/>
    <property type="match status" value="1"/>
</dbReference>
<dbReference type="GO" id="GO:0005730">
    <property type="term" value="C:nucleolus"/>
    <property type="evidence" value="ECO:0007669"/>
    <property type="project" value="TreeGrafter"/>
</dbReference>
<dbReference type="InterPro" id="IPR012579">
    <property type="entry name" value="NOL7_C"/>
</dbReference>
<dbReference type="GeneTree" id="ENSGT00390000004118"/>
<feature type="coiled-coil region" evidence="1">
    <location>
        <begin position="50"/>
        <end position="77"/>
    </location>
</feature>
<feature type="compositionally biased region" description="Acidic residues" evidence="2">
    <location>
        <begin position="30"/>
        <end position="42"/>
    </location>
</feature>
<dbReference type="Ensembl" id="ENSSFOT00015032193.2">
    <property type="protein sequence ID" value="ENSSFOP00015031835.2"/>
    <property type="gene ID" value="ENSSFOG00015020387.2"/>
</dbReference>
<evidence type="ECO:0000256" key="2">
    <source>
        <dbReference type="SAM" id="MobiDB-lite"/>
    </source>
</evidence>
<reference evidence="4" key="3">
    <citation type="submission" date="2025-09" db="UniProtKB">
        <authorList>
            <consortium name="Ensembl"/>
        </authorList>
    </citation>
    <scope>IDENTIFICATION</scope>
</reference>
<evidence type="ECO:0000259" key="3">
    <source>
        <dbReference type="Pfam" id="PF08157"/>
    </source>
</evidence>
<evidence type="ECO:0000256" key="1">
    <source>
        <dbReference type="SAM" id="Coils"/>
    </source>
</evidence>
<sequence>MAEKRRAGLAGPQGKTKSRKMVEKVRLEETSSEDEAPEEVTFEDSKAAAVQRMKDALETARREKELLKERRRKRQALFQEQKNKRLLPDDVLDEIDSKVSRLLNCNVFLFSLKGGLVMRVCDQPMVDSQQQKARDFIQSCLYGKGTNRTTSKNNTEHTVFILMYINECTGLYSNNGYSSAVNATDEKAEKFKKQWMHKQKVVDS</sequence>
<dbReference type="AlphaFoldDB" id="A0A8C9S7U9"/>
<protein>
    <submittedName>
        <fullName evidence="4">Nucleolar protein 7</fullName>
    </submittedName>
</protein>
<evidence type="ECO:0000313" key="5">
    <source>
        <dbReference type="Proteomes" id="UP000694397"/>
    </source>
</evidence>
<reference evidence="4 5" key="1">
    <citation type="submission" date="2019-04" db="EMBL/GenBank/DDBJ databases">
        <authorList>
            <consortium name="Wellcome Sanger Institute Data Sharing"/>
        </authorList>
    </citation>
    <scope>NUCLEOTIDE SEQUENCE [LARGE SCALE GENOMIC DNA]</scope>
</reference>
<proteinExistence type="predicted"/>
<evidence type="ECO:0000313" key="4">
    <source>
        <dbReference type="Ensembl" id="ENSSFOP00015031835.2"/>
    </source>
</evidence>
<dbReference type="Pfam" id="PF08157">
    <property type="entry name" value="NUC129"/>
    <property type="match status" value="1"/>
</dbReference>
<dbReference type="Proteomes" id="UP000694397">
    <property type="component" value="Chromosome 7"/>
</dbReference>